<name>A0A2A2HUV2_9EURY</name>
<reference evidence="1 2" key="1">
    <citation type="journal article" date="2017" name="BMC Genomics">
        <title>Genomic analysis of methanogenic archaea reveals a shift towards energy conservation.</title>
        <authorList>
            <person name="Gilmore S.P."/>
            <person name="Henske J.K."/>
            <person name="Sexton J.A."/>
            <person name="Solomon K.V."/>
            <person name="Seppala S."/>
            <person name="Yoo J.I."/>
            <person name="Huyett L.M."/>
            <person name="Pressman A."/>
            <person name="Cogan J.Z."/>
            <person name="Kivenson V."/>
            <person name="Peng X."/>
            <person name="Tan Y."/>
            <person name="Valentine D.L."/>
            <person name="O'Malley M.A."/>
        </authorList>
    </citation>
    <scope>NUCLEOTIDE SEQUENCE [LARGE SCALE GENOMIC DNA]</scope>
    <source>
        <strain evidence="1 2">MC-15</strain>
    </source>
</reference>
<dbReference type="AlphaFoldDB" id="A0A2A2HUV2"/>
<dbReference type="PANTHER" id="PTHR34614">
    <property type="match status" value="1"/>
</dbReference>
<comment type="caution">
    <text evidence="1">The sequence shown here is derived from an EMBL/GenBank/DDBJ whole genome shotgun (WGS) entry which is preliminary data.</text>
</comment>
<accession>A0A2A2HUV2</accession>
<dbReference type="EMBL" id="LMVP01000135">
    <property type="protein sequence ID" value="PAV13053.1"/>
    <property type="molecule type" value="Genomic_DNA"/>
</dbReference>
<dbReference type="PANTHER" id="PTHR34614:SF2">
    <property type="entry name" value="TRANSPOSASE IS4-LIKE DOMAIN-CONTAINING PROTEIN"/>
    <property type="match status" value="1"/>
</dbReference>
<proteinExistence type="predicted"/>
<dbReference type="Proteomes" id="UP000218164">
    <property type="component" value="Unassembled WGS sequence"/>
</dbReference>
<evidence type="ECO:0000313" key="1">
    <source>
        <dbReference type="EMBL" id="PAV13053.1"/>
    </source>
</evidence>
<keyword evidence="2" id="KW-1185">Reference proteome</keyword>
<evidence type="ECO:0000313" key="2">
    <source>
        <dbReference type="Proteomes" id="UP000218164"/>
    </source>
</evidence>
<sequence>MKEFSGIVDNIINRLTELNICSDDSVLVFDKGNNSKDNIEKVTSKMSFVGAAKANQAEELLDVPLSRYEYLYKNTKSNEIFGYGQNTSSTEQNSQL</sequence>
<protein>
    <submittedName>
        <fullName evidence="1">Uncharacterized protein</fullName>
    </submittedName>
</protein>
<gene>
    <name evidence="1" type="ORF">ASJ81_04645</name>
</gene>
<organism evidence="1 2">
    <name type="scientific">Methanosarcina spelaei</name>
    <dbReference type="NCBI Taxonomy" id="1036679"/>
    <lineage>
        <taxon>Archaea</taxon>
        <taxon>Methanobacteriati</taxon>
        <taxon>Methanobacteriota</taxon>
        <taxon>Stenosarchaea group</taxon>
        <taxon>Methanomicrobia</taxon>
        <taxon>Methanosarcinales</taxon>
        <taxon>Methanosarcinaceae</taxon>
        <taxon>Methanosarcina</taxon>
    </lineage>
</organism>